<keyword evidence="4" id="KW-0411">Iron-sulfur</keyword>
<sequence length="82" mass="9237">MALMITTACINCDMCLPECPNEAIYEGAKIYEIDTERCTECVGFYDAPTCIAVCPIDCVKPDPQLNESHSELLEKFRRLKSQ</sequence>
<dbReference type="AlphaFoldDB" id="A0A350EE15"/>
<keyword evidence="3" id="KW-0408">Iron</keyword>
<dbReference type="InterPro" id="IPR050157">
    <property type="entry name" value="PSI_iron-sulfur_center"/>
</dbReference>
<reference evidence="8 9" key="1">
    <citation type="submission" date="2018-04" db="EMBL/GenBank/DDBJ databases">
        <title>Acinetobacter junii Genome sequencing and assembly.</title>
        <authorList>
            <person name="Su J."/>
            <person name="Rensing C."/>
            <person name="Mazhar H.S."/>
        </authorList>
    </citation>
    <scope>NUCLEOTIDE SEQUENCE [LARGE SCALE GENOMIC DNA]</scope>
    <source>
        <strain evidence="8 9">SC22</strain>
    </source>
</reference>
<dbReference type="NCBIfam" id="NF033683">
    <property type="entry name" value="di_4Fe-4S_YfhL"/>
    <property type="match status" value="1"/>
</dbReference>
<evidence type="ECO:0000256" key="1">
    <source>
        <dbReference type="ARBA" id="ARBA00022485"/>
    </source>
</evidence>
<evidence type="ECO:0000256" key="3">
    <source>
        <dbReference type="ARBA" id="ARBA00023004"/>
    </source>
</evidence>
<dbReference type="EMBL" id="JBBMLE010000097">
    <property type="protein sequence ID" value="MEK0253897.1"/>
    <property type="molecule type" value="Genomic_DNA"/>
</dbReference>
<dbReference type="OrthoDB" id="9803397at2"/>
<dbReference type="PROSITE" id="PS00198">
    <property type="entry name" value="4FE4S_FER_1"/>
    <property type="match status" value="1"/>
</dbReference>
<organism evidence="8 9">
    <name type="scientific">Acinetobacter junii</name>
    <dbReference type="NCBI Taxonomy" id="40215"/>
    <lineage>
        <taxon>Bacteria</taxon>
        <taxon>Pseudomonadati</taxon>
        <taxon>Pseudomonadota</taxon>
        <taxon>Gammaproteobacteria</taxon>
        <taxon>Moraxellales</taxon>
        <taxon>Moraxellaceae</taxon>
        <taxon>Acinetobacter</taxon>
    </lineage>
</organism>
<keyword evidence="1" id="KW-0004">4Fe-4S</keyword>
<evidence type="ECO:0000313" key="7">
    <source>
        <dbReference type="EMBL" id="MEK0253897.1"/>
    </source>
</evidence>
<feature type="domain" description="4Fe-4S ferredoxin-type" evidence="5">
    <location>
        <begin position="29"/>
        <end position="64"/>
    </location>
</feature>
<dbReference type="PANTHER" id="PTHR24960:SF79">
    <property type="entry name" value="PHOTOSYSTEM I IRON-SULFUR CENTER"/>
    <property type="match status" value="1"/>
</dbReference>
<evidence type="ECO:0000313" key="10">
    <source>
        <dbReference type="Proteomes" id="UP001498501"/>
    </source>
</evidence>
<dbReference type="InterPro" id="IPR017900">
    <property type="entry name" value="4Fe4S_Fe_S_CS"/>
</dbReference>
<dbReference type="InterPro" id="IPR047927">
    <property type="entry name" value="YfhL-like"/>
</dbReference>
<gene>
    <name evidence="8" type="ORF">DC346_06180</name>
    <name evidence="6" type="ORF">KTH64_10345</name>
    <name evidence="7" type="ORF">WM018_15755</name>
</gene>
<dbReference type="KEGG" id="ajn:BVL33_11020"/>
<accession>A0A350EE15</accession>
<feature type="domain" description="4Fe-4S ferredoxin-type" evidence="5">
    <location>
        <begin position="1"/>
        <end position="28"/>
    </location>
</feature>
<reference evidence="7 10" key="3">
    <citation type="submission" date="2024-03" db="EMBL/GenBank/DDBJ databases">
        <title>Cross-transmission of Acinetobacter junii carrying blaOXA-58 in a neonatal intensive care unit.</title>
        <authorList>
            <person name="Bour M."/>
            <person name="Potron A."/>
            <person name="Lecointe D."/>
        </authorList>
    </citation>
    <scope>NUCLEOTIDE SEQUENCE [LARGE SCALE GENOMIC DNA]</scope>
    <source>
        <strain evidence="7 10">21A3096 case 1</strain>
    </source>
</reference>
<dbReference type="Proteomes" id="UP000253688">
    <property type="component" value="Unassembled WGS sequence"/>
</dbReference>
<evidence type="ECO:0000256" key="2">
    <source>
        <dbReference type="ARBA" id="ARBA00022723"/>
    </source>
</evidence>
<dbReference type="InterPro" id="IPR017896">
    <property type="entry name" value="4Fe4S_Fe-S-bd"/>
</dbReference>
<dbReference type="Proteomes" id="UP001498501">
    <property type="component" value="Unassembled WGS sequence"/>
</dbReference>
<dbReference type="STRING" id="40215.BVL33_11020"/>
<keyword evidence="10" id="KW-1185">Reference proteome</keyword>
<evidence type="ECO:0000256" key="4">
    <source>
        <dbReference type="ARBA" id="ARBA00023014"/>
    </source>
</evidence>
<evidence type="ECO:0000313" key="8">
    <source>
        <dbReference type="EMBL" id="RBA48530.1"/>
    </source>
</evidence>
<protein>
    <submittedName>
        <fullName evidence="8">(4Fe-4S)-binding protein</fullName>
    </submittedName>
    <submittedName>
        <fullName evidence="6">YfhL family 4Fe-4S dicluster ferredoxin</fullName>
    </submittedName>
</protein>
<dbReference type="Gene3D" id="3.30.70.20">
    <property type="match status" value="1"/>
</dbReference>
<evidence type="ECO:0000313" key="6">
    <source>
        <dbReference type="EMBL" id="MCU4397340.1"/>
    </source>
</evidence>
<name>A0A350EE15_ACIJU</name>
<evidence type="ECO:0000313" key="9">
    <source>
        <dbReference type="Proteomes" id="UP000253688"/>
    </source>
</evidence>
<dbReference type="PANTHER" id="PTHR24960">
    <property type="entry name" value="PHOTOSYSTEM I IRON-SULFUR CENTER-RELATED"/>
    <property type="match status" value="1"/>
</dbReference>
<dbReference type="EMBL" id="QEWH01000031">
    <property type="protein sequence ID" value="RBA48530.1"/>
    <property type="molecule type" value="Genomic_DNA"/>
</dbReference>
<proteinExistence type="predicted"/>
<dbReference type="SUPFAM" id="SSF54862">
    <property type="entry name" value="4Fe-4S ferredoxins"/>
    <property type="match status" value="1"/>
</dbReference>
<dbReference type="GO" id="GO:0046872">
    <property type="term" value="F:metal ion binding"/>
    <property type="evidence" value="ECO:0007669"/>
    <property type="project" value="UniProtKB-KW"/>
</dbReference>
<dbReference type="RefSeq" id="WP_004962453.1">
    <property type="nucleotide sequence ID" value="NZ_BBSG01000061.1"/>
</dbReference>
<dbReference type="EMBL" id="JAHPRE010000039">
    <property type="protein sequence ID" value="MCU4397340.1"/>
    <property type="molecule type" value="Genomic_DNA"/>
</dbReference>
<dbReference type="Pfam" id="PF00037">
    <property type="entry name" value="Fer4"/>
    <property type="match status" value="1"/>
</dbReference>
<dbReference type="PROSITE" id="PS51379">
    <property type="entry name" value="4FE4S_FER_2"/>
    <property type="match status" value="2"/>
</dbReference>
<keyword evidence="2" id="KW-0479">Metal-binding</keyword>
<dbReference type="Proteomes" id="UP001208534">
    <property type="component" value="Unassembled WGS sequence"/>
</dbReference>
<dbReference type="GO" id="GO:0005737">
    <property type="term" value="C:cytoplasm"/>
    <property type="evidence" value="ECO:0007669"/>
    <property type="project" value="TreeGrafter"/>
</dbReference>
<dbReference type="GO" id="GO:0051539">
    <property type="term" value="F:4 iron, 4 sulfur cluster binding"/>
    <property type="evidence" value="ECO:0007669"/>
    <property type="project" value="UniProtKB-KW"/>
</dbReference>
<evidence type="ECO:0000259" key="5">
    <source>
        <dbReference type="PROSITE" id="PS51379"/>
    </source>
</evidence>
<comment type="caution">
    <text evidence="8">The sequence shown here is derived from an EMBL/GenBank/DDBJ whole genome shotgun (WGS) entry which is preliminary data.</text>
</comment>
<reference evidence="6" key="2">
    <citation type="submission" date="2021-06" db="EMBL/GenBank/DDBJ databases">
        <title>Propagation of a rapidly emergent carbapenem-resistant Acinetobacter baumannii lineage by various extra-hospital transmission networks.</title>
        <authorList>
            <person name="Calix J."/>
        </authorList>
    </citation>
    <scope>NUCLEOTIDE SEQUENCE</scope>
    <source>
        <strain evidence="6">WU_MDCI_Aw63</strain>
    </source>
</reference>